<dbReference type="GO" id="GO:0031080">
    <property type="term" value="C:nuclear pore outer ring"/>
    <property type="evidence" value="ECO:0007669"/>
    <property type="project" value="TreeGrafter"/>
</dbReference>
<evidence type="ECO:0008006" key="7">
    <source>
        <dbReference type="Google" id="ProtNLM"/>
    </source>
</evidence>
<proteinExistence type="predicted"/>
<dbReference type="PANTHER" id="PTHR22652:SF0">
    <property type="entry name" value="NUCLEOPORIN NUP43"/>
    <property type="match status" value="1"/>
</dbReference>
<keyword evidence="2" id="KW-0853">WD repeat</keyword>
<gene>
    <name evidence="5" type="ORF">AFUS01_LOCUS46200</name>
</gene>
<evidence type="ECO:0000256" key="4">
    <source>
        <dbReference type="ARBA" id="ARBA00023242"/>
    </source>
</evidence>
<organism evidence="5 6">
    <name type="scientific">Allacma fusca</name>
    <dbReference type="NCBI Taxonomy" id="39272"/>
    <lineage>
        <taxon>Eukaryota</taxon>
        <taxon>Metazoa</taxon>
        <taxon>Ecdysozoa</taxon>
        <taxon>Arthropoda</taxon>
        <taxon>Hexapoda</taxon>
        <taxon>Collembola</taxon>
        <taxon>Symphypleona</taxon>
        <taxon>Sminthuridae</taxon>
        <taxon>Allacma</taxon>
    </lineage>
</organism>
<comment type="subcellular location">
    <subcellularLocation>
        <location evidence="1">Nucleus</location>
    </subcellularLocation>
</comment>
<evidence type="ECO:0000313" key="5">
    <source>
        <dbReference type="EMBL" id="CAG7837025.1"/>
    </source>
</evidence>
<evidence type="ECO:0000256" key="1">
    <source>
        <dbReference type="ARBA" id="ARBA00004123"/>
    </source>
</evidence>
<comment type="caution">
    <text evidence="5">The sequence shown here is derived from an EMBL/GenBank/DDBJ whole genome shotgun (WGS) entry which is preliminary data.</text>
</comment>
<evidence type="ECO:0000256" key="3">
    <source>
        <dbReference type="ARBA" id="ARBA00022737"/>
    </source>
</evidence>
<keyword evidence="3" id="KW-0677">Repeat</keyword>
<evidence type="ECO:0000256" key="2">
    <source>
        <dbReference type="ARBA" id="ARBA00022574"/>
    </source>
</evidence>
<accession>A0A8J2LS02</accession>
<dbReference type="AlphaFoldDB" id="A0A8J2LS02"/>
<name>A0A8J2LS02_9HEXA</name>
<evidence type="ECO:0000313" key="6">
    <source>
        <dbReference type="Proteomes" id="UP000708208"/>
    </source>
</evidence>
<sequence length="388" mass="42162">MNGFDSEWETTQNGQTGPILEIGTQVGRCISRVRWLHAGETFIPDALATEFFLVSTYGEDQSNTVSLWKLNAIETGYENKFKTTCLHKANLAGNITGITVLDGDNFALTTSLGIMSVFKISHKHVGLDSMEPSGFSLVDTRSLHSFSGRMPAPATDIVATDPTSVVTVGEDGSIYEYSIKTKEIVRSFEKADPLSISVVSSIGRSEIVTGNGGGQVKLWDLRSSSNQPVVVLCPNVLLNNLAGAVSIAQYPSQSHVLFVGYQSGCMDLWDIRRGTGCQPAANLVSEASTGGAIGEIQFHRINEDHFFTCNQLGSISHWFPSEDDDVEMLQRNLDNFEHLNIEFLRRGLSYLDMYSSPLAINSLSISPNDRILCGGDSGVAYITDISGV</sequence>
<reference evidence="5" key="1">
    <citation type="submission" date="2021-06" db="EMBL/GenBank/DDBJ databases">
        <authorList>
            <person name="Hodson N. C."/>
            <person name="Mongue J. A."/>
            <person name="Jaron S. K."/>
        </authorList>
    </citation>
    <scope>NUCLEOTIDE SEQUENCE</scope>
</reference>
<keyword evidence="4" id="KW-0539">Nucleus</keyword>
<dbReference type="Proteomes" id="UP000708208">
    <property type="component" value="Unassembled WGS sequence"/>
</dbReference>
<keyword evidence="6" id="KW-1185">Reference proteome</keyword>
<dbReference type="EMBL" id="CAJVCH010571249">
    <property type="protein sequence ID" value="CAG7837025.1"/>
    <property type="molecule type" value="Genomic_DNA"/>
</dbReference>
<dbReference type="PANTHER" id="PTHR22652">
    <property type="entry name" value="NUCLEOPORIN NUP43"/>
    <property type="match status" value="1"/>
</dbReference>
<dbReference type="OrthoDB" id="9890280at2759"/>
<protein>
    <recommendedName>
        <fullName evidence="7">Nucleoporin Nup43</fullName>
    </recommendedName>
</protein>